<keyword evidence="1" id="KW-0812">Transmembrane</keyword>
<dbReference type="Proteomes" id="UP000287605">
    <property type="component" value="Unassembled WGS sequence"/>
</dbReference>
<evidence type="ECO:0000256" key="1">
    <source>
        <dbReference type="SAM" id="Phobius"/>
    </source>
</evidence>
<dbReference type="Pfam" id="PF13346">
    <property type="entry name" value="ABC2_membrane_5"/>
    <property type="match status" value="1"/>
</dbReference>
<evidence type="ECO:0000313" key="3">
    <source>
        <dbReference type="Proteomes" id="UP000287605"/>
    </source>
</evidence>
<dbReference type="AlphaFoldDB" id="A0A430ATZ7"/>
<accession>A0A430ATZ7</accession>
<evidence type="ECO:0000313" key="2">
    <source>
        <dbReference type="EMBL" id="RSU11532.1"/>
    </source>
</evidence>
<evidence type="ECO:0008006" key="4">
    <source>
        <dbReference type="Google" id="ProtNLM"/>
    </source>
</evidence>
<feature type="transmembrane region" description="Helical" evidence="1">
    <location>
        <begin position="124"/>
        <end position="145"/>
    </location>
</feature>
<dbReference type="EMBL" id="NGKA01000010">
    <property type="protein sequence ID" value="RSU11532.1"/>
    <property type="molecule type" value="Genomic_DNA"/>
</dbReference>
<reference evidence="2 3" key="1">
    <citation type="submission" date="2017-05" db="EMBL/GenBank/DDBJ databases">
        <title>Vagococcus spp. assemblies.</title>
        <authorList>
            <person name="Gulvik C.A."/>
        </authorList>
    </citation>
    <scope>NUCLEOTIDE SEQUENCE [LARGE SCALE GENOMIC DNA]</scope>
    <source>
        <strain evidence="2 3">CCUG 51432</strain>
    </source>
</reference>
<gene>
    <name evidence="2" type="ORF">CBF29_07560</name>
</gene>
<name>A0A430ATZ7_9ENTE</name>
<sequence length="220" mass="24844">MTGVMTKDLCQNLLIRKNRLSLILNFSVCVLSMLLMKNVYGLVLPAFVYIPFIISPSLLQMSSERDRISHYDKSQLAMPVTKREIIFAKYSLGVLYCLFNTAVLFVGIFIHTYIYHSITITQGLYMGGACLLLSLLSVAINYLSYIVLGDKGIFVTVGIISIMLISYFWNFSFLNFDRMLETLLNLNDYTLFSLGGLGVIAALFLSYVCATVYYSKKEIS</sequence>
<feature type="transmembrane region" description="Helical" evidence="1">
    <location>
        <begin position="42"/>
        <end position="59"/>
    </location>
</feature>
<feature type="transmembrane region" description="Helical" evidence="1">
    <location>
        <begin position="152"/>
        <end position="169"/>
    </location>
</feature>
<organism evidence="2 3">
    <name type="scientific">Vagococcus elongatus</name>
    <dbReference type="NCBI Taxonomy" id="180344"/>
    <lineage>
        <taxon>Bacteria</taxon>
        <taxon>Bacillati</taxon>
        <taxon>Bacillota</taxon>
        <taxon>Bacilli</taxon>
        <taxon>Lactobacillales</taxon>
        <taxon>Enterococcaceae</taxon>
        <taxon>Vagococcus</taxon>
    </lineage>
</organism>
<dbReference type="OrthoDB" id="1644464at2"/>
<feature type="transmembrane region" description="Helical" evidence="1">
    <location>
        <begin position="189"/>
        <end position="214"/>
    </location>
</feature>
<protein>
    <recommendedName>
        <fullName evidence="4">ABC-2 transporter permease</fullName>
    </recommendedName>
</protein>
<keyword evidence="1" id="KW-0472">Membrane</keyword>
<feature type="transmembrane region" description="Helical" evidence="1">
    <location>
        <begin position="92"/>
        <end position="118"/>
    </location>
</feature>
<comment type="caution">
    <text evidence="2">The sequence shown here is derived from an EMBL/GenBank/DDBJ whole genome shotgun (WGS) entry which is preliminary data.</text>
</comment>
<dbReference type="InterPro" id="IPR025699">
    <property type="entry name" value="ABC2_memb-like"/>
</dbReference>
<keyword evidence="3" id="KW-1185">Reference proteome</keyword>
<dbReference type="RefSeq" id="WP_126809156.1">
    <property type="nucleotide sequence ID" value="NZ_NGKA01000010.1"/>
</dbReference>
<keyword evidence="1" id="KW-1133">Transmembrane helix</keyword>
<feature type="transmembrane region" description="Helical" evidence="1">
    <location>
        <begin position="20"/>
        <end position="36"/>
    </location>
</feature>
<proteinExistence type="predicted"/>